<dbReference type="InterPro" id="IPR037215">
    <property type="entry name" value="GUN4-like_sf"/>
</dbReference>
<dbReference type="AlphaFoldDB" id="A0A9E3H8K1"/>
<name>A0A9E3H8K1_9NOST</name>
<dbReference type="CDD" id="cd16383">
    <property type="entry name" value="GUN4"/>
    <property type="match status" value="1"/>
</dbReference>
<feature type="domain" description="Peptidase C14 caspase" evidence="1">
    <location>
        <begin position="4"/>
        <end position="233"/>
    </location>
</feature>
<dbReference type="GO" id="GO:0006508">
    <property type="term" value="P:proteolysis"/>
    <property type="evidence" value="ECO:0007669"/>
    <property type="project" value="InterPro"/>
</dbReference>
<dbReference type="Gene3D" id="3.40.50.1460">
    <property type="match status" value="1"/>
</dbReference>
<dbReference type="Pfam" id="PF00656">
    <property type="entry name" value="Peptidase_C14"/>
    <property type="match status" value="1"/>
</dbReference>
<dbReference type="PANTHER" id="PTHR34800:SF1">
    <property type="entry name" value="TETRAPYRROLE-BINDING PROTEIN, CHLOROPLASTIC"/>
    <property type="match status" value="1"/>
</dbReference>
<evidence type="ECO:0000313" key="4">
    <source>
        <dbReference type="Proteomes" id="UP000813215"/>
    </source>
</evidence>
<reference evidence="3" key="1">
    <citation type="submission" date="2021-05" db="EMBL/GenBank/DDBJ databases">
        <authorList>
            <person name="Pietrasiak N."/>
            <person name="Ward R."/>
            <person name="Stajich J.E."/>
            <person name="Kurbessoian T."/>
        </authorList>
    </citation>
    <scope>NUCLEOTIDE SEQUENCE</scope>
    <source>
        <strain evidence="3">HA4357-MV3</strain>
    </source>
</reference>
<proteinExistence type="predicted"/>
<dbReference type="Pfam" id="PF05419">
    <property type="entry name" value="GUN4"/>
    <property type="match status" value="1"/>
</dbReference>
<protein>
    <submittedName>
        <fullName evidence="3">GUN4 domain-containing protein</fullName>
    </submittedName>
</protein>
<sequence length="547" mass="62667">MTKNWALVIGINQYEFLQPLKYAKRDAQLMREFLCNEAGFDQVCLFCDNSPKGFETSTHPSRNNLLHFLHNLFEKSCLQPGDNFWCFFSGHGIVHANQDYIMPCDGKIQDVENTGIPVNYLTEGLRGCGSGNVILIFDACRHQNKTLGEKFGQQTQQMARQNRFTSIFSCSFDEYSYEIDALKQGVFTYALLEGLGNQGQCATIERLNKYLSFRVPQLVYQYKHARQTPHIVAEPQAKSHQILLLKHATLDDISKLKISAFQAEVDNNLELAEQLWMQVNSIASTPDIDAIAAMQRIAQLRSEFLYSQTNIVLQPSYLEKNRRLNLPLQTLEVTSTNDYHNEVNRTTEHFLKLNNISVFNSEFKNDKINNIYNIKEKDKNINFYSALEINYQQLNDLLAAGKWKQADRETLTLLLKAAGREKEGWLNIQSINQLPCIDLFTIDQLWLKYSNGRFGFSVQKSIWESVGAQTDIDYEIWCLLCDHVGWRVNDNWLFYSDLTFSSDAPEGHFPAAGIIHSLTEWRGWVVGSLSCVIGFSALTSKMEICDL</sequence>
<dbReference type="SUPFAM" id="SSF140869">
    <property type="entry name" value="GUN4-like"/>
    <property type="match status" value="1"/>
</dbReference>
<organism evidence="3 4">
    <name type="scientific">Pelatocladus maniniholoensis HA4357-MV3</name>
    <dbReference type="NCBI Taxonomy" id="1117104"/>
    <lineage>
        <taxon>Bacteria</taxon>
        <taxon>Bacillati</taxon>
        <taxon>Cyanobacteriota</taxon>
        <taxon>Cyanophyceae</taxon>
        <taxon>Nostocales</taxon>
        <taxon>Nostocaceae</taxon>
        <taxon>Pelatocladus</taxon>
    </lineage>
</organism>
<dbReference type="InterPro" id="IPR011600">
    <property type="entry name" value="Pept_C14_caspase"/>
</dbReference>
<dbReference type="PANTHER" id="PTHR34800">
    <property type="entry name" value="TETRAPYRROLE-BINDING PROTEIN, CHLOROPLASTIC"/>
    <property type="match status" value="1"/>
</dbReference>
<evidence type="ECO:0000259" key="1">
    <source>
        <dbReference type="Pfam" id="PF00656"/>
    </source>
</evidence>
<dbReference type="Proteomes" id="UP000813215">
    <property type="component" value="Unassembled WGS sequence"/>
</dbReference>
<dbReference type="Gene3D" id="1.10.10.1770">
    <property type="entry name" value="Gun4-like"/>
    <property type="match status" value="1"/>
</dbReference>
<gene>
    <name evidence="3" type="ORF">KME28_10665</name>
</gene>
<dbReference type="GO" id="GO:0046906">
    <property type="term" value="F:tetrapyrrole binding"/>
    <property type="evidence" value="ECO:0007669"/>
    <property type="project" value="TreeGrafter"/>
</dbReference>
<accession>A0A9E3H8K1</accession>
<comment type="caution">
    <text evidence="3">The sequence shown here is derived from an EMBL/GenBank/DDBJ whole genome shotgun (WGS) entry which is preliminary data.</text>
</comment>
<evidence type="ECO:0000259" key="2">
    <source>
        <dbReference type="Pfam" id="PF05419"/>
    </source>
</evidence>
<dbReference type="InterPro" id="IPR008629">
    <property type="entry name" value="GUN4-like"/>
</dbReference>
<dbReference type="GO" id="GO:0004197">
    <property type="term" value="F:cysteine-type endopeptidase activity"/>
    <property type="evidence" value="ECO:0007669"/>
    <property type="project" value="InterPro"/>
</dbReference>
<dbReference type="SUPFAM" id="SSF52129">
    <property type="entry name" value="Caspase-like"/>
    <property type="match status" value="1"/>
</dbReference>
<dbReference type="Gene3D" id="1.25.40.620">
    <property type="match status" value="1"/>
</dbReference>
<evidence type="ECO:0000313" key="3">
    <source>
        <dbReference type="EMBL" id="MBW4432170.1"/>
    </source>
</evidence>
<dbReference type="InterPro" id="IPR029030">
    <property type="entry name" value="Caspase-like_dom_sf"/>
</dbReference>
<reference evidence="3" key="2">
    <citation type="journal article" date="2022" name="Microbiol. Resour. Announc.">
        <title>Metagenome Sequencing to Explore Phylogenomics of Terrestrial Cyanobacteria.</title>
        <authorList>
            <person name="Ward R.D."/>
            <person name="Stajich J.E."/>
            <person name="Johansen J.R."/>
            <person name="Huntemann M."/>
            <person name="Clum A."/>
            <person name="Foster B."/>
            <person name="Foster B."/>
            <person name="Roux S."/>
            <person name="Palaniappan K."/>
            <person name="Varghese N."/>
            <person name="Mukherjee S."/>
            <person name="Reddy T.B.K."/>
            <person name="Daum C."/>
            <person name="Copeland A."/>
            <person name="Chen I.A."/>
            <person name="Ivanova N.N."/>
            <person name="Kyrpides N.C."/>
            <person name="Shapiro N."/>
            <person name="Eloe-Fadrosh E.A."/>
            <person name="Pietrasiak N."/>
        </authorList>
    </citation>
    <scope>NUCLEOTIDE SEQUENCE</scope>
    <source>
        <strain evidence="3">HA4357-MV3</strain>
    </source>
</reference>
<dbReference type="EMBL" id="JAHHHW010000081">
    <property type="protein sequence ID" value="MBW4432170.1"/>
    <property type="molecule type" value="Genomic_DNA"/>
</dbReference>
<feature type="domain" description="GUN4-like" evidence="2">
    <location>
        <begin position="386"/>
        <end position="517"/>
    </location>
</feature>